<dbReference type="InterPro" id="IPR017930">
    <property type="entry name" value="Myb_dom"/>
</dbReference>
<evidence type="ECO:0000313" key="8">
    <source>
        <dbReference type="EMBL" id="KOF92345.1"/>
    </source>
</evidence>
<evidence type="ECO:0000256" key="1">
    <source>
        <dbReference type="ARBA" id="ARBA00023015"/>
    </source>
</evidence>
<dbReference type="STRING" id="37653.A0A0L8HU71"/>
<keyword evidence="3" id="KW-0804">Transcription</keyword>
<name>A0A0L8HU71_OCTBM</name>
<dbReference type="InterPro" id="IPR051575">
    <property type="entry name" value="Myb-like_DNA-bd"/>
</dbReference>
<reference evidence="8" key="1">
    <citation type="submission" date="2015-07" db="EMBL/GenBank/DDBJ databases">
        <title>MeaNS - Measles Nucleotide Surveillance Program.</title>
        <authorList>
            <person name="Tran T."/>
            <person name="Druce J."/>
        </authorList>
    </citation>
    <scope>NUCLEOTIDE SEQUENCE</scope>
    <source>
        <strain evidence="8">UCB-OBI-ISO-001</strain>
        <tissue evidence="8">Gonad</tissue>
    </source>
</reference>
<dbReference type="PANTHER" id="PTHR46621:SF1">
    <property type="entry name" value="SNRNA-ACTIVATING PROTEIN COMPLEX SUBUNIT 4"/>
    <property type="match status" value="1"/>
</dbReference>
<keyword evidence="4" id="KW-0539">Nucleus</keyword>
<dbReference type="SUPFAM" id="SSF46689">
    <property type="entry name" value="Homeodomain-like"/>
    <property type="match status" value="2"/>
</dbReference>
<feature type="domain" description="HTH myb-type" evidence="7">
    <location>
        <begin position="84"/>
        <end position="140"/>
    </location>
</feature>
<dbReference type="Gene3D" id="1.10.10.60">
    <property type="entry name" value="Homeodomain-like"/>
    <property type="match status" value="2"/>
</dbReference>
<dbReference type="GO" id="GO:0019185">
    <property type="term" value="C:snRNA-activating protein complex"/>
    <property type="evidence" value="ECO:0007669"/>
    <property type="project" value="TreeGrafter"/>
</dbReference>
<dbReference type="AlphaFoldDB" id="A0A0L8HU71"/>
<dbReference type="GO" id="GO:0000978">
    <property type="term" value="F:RNA polymerase II cis-regulatory region sequence-specific DNA binding"/>
    <property type="evidence" value="ECO:0007669"/>
    <property type="project" value="TreeGrafter"/>
</dbReference>
<dbReference type="OrthoDB" id="2143914at2759"/>
<evidence type="ECO:0000256" key="2">
    <source>
        <dbReference type="ARBA" id="ARBA00023125"/>
    </source>
</evidence>
<keyword evidence="2" id="KW-0238">DNA-binding</keyword>
<dbReference type="Pfam" id="PF00249">
    <property type="entry name" value="Myb_DNA-binding"/>
    <property type="match status" value="1"/>
</dbReference>
<organism evidence="8">
    <name type="scientific">Octopus bimaculoides</name>
    <name type="common">California two-spotted octopus</name>
    <dbReference type="NCBI Taxonomy" id="37653"/>
    <lineage>
        <taxon>Eukaryota</taxon>
        <taxon>Metazoa</taxon>
        <taxon>Spiralia</taxon>
        <taxon>Lophotrochozoa</taxon>
        <taxon>Mollusca</taxon>
        <taxon>Cephalopoda</taxon>
        <taxon>Coleoidea</taxon>
        <taxon>Octopodiformes</taxon>
        <taxon>Octopoda</taxon>
        <taxon>Incirrata</taxon>
        <taxon>Octopodidae</taxon>
        <taxon>Octopus</taxon>
    </lineage>
</organism>
<dbReference type="KEGG" id="obi:106868765"/>
<feature type="domain" description="Myb-like" evidence="6">
    <location>
        <begin position="141"/>
        <end position="190"/>
    </location>
</feature>
<dbReference type="SMART" id="SM00717">
    <property type="entry name" value="SANT"/>
    <property type="match status" value="2"/>
</dbReference>
<evidence type="ECO:0000256" key="5">
    <source>
        <dbReference type="SAM" id="Coils"/>
    </source>
</evidence>
<dbReference type="InterPro" id="IPR009057">
    <property type="entry name" value="Homeodomain-like_sf"/>
</dbReference>
<dbReference type="GO" id="GO:0001006">
    <property type="term" value="F:RNA polymerase III type 3 promoter sequence-specific DNA binding"/>
    <property type="evidence" value="ECO:0007669"/>
    <property type="project" value="TreeGrafter"/>
</dbReference>
<feature type="domain" description="HTH myb-type" evidence="7">
    <location>
        <begin position="144"/>
        <end position="193"/>
    </location>
</feature>
<sequence length="224" mass="26893">MNKIEIYTDKLLTSKESSTSAKLQQKLDQLRQEMAQVEQKDINSFFDEDGDFEDKLDWMKIANLTFCDRHSEFSCRLMWRNWLQPGINKKPWTKEETMRLRKLVELHGRHQWQRIAKELNTNRTPMHCLQHYRRELDSFTKRGWTEEEDKILKEVVESCRIGNRIPWNQVSFYMEGRSNTACIARWTVLDPSIKHGRWTQEEDSVSILWSFTGLLLIYVSNWCL</sequence>
<evidence type="ECO:0000256" key="3">
    <source>
        <dbReference type="ARBA" id="ARBA00023163"/>
    </source>
</evidence>
<dbReference type="CDD" id="cd00167">
    <property type="entry name" value="SANT"/>
    <property type="match status" value="2"/>
</dbReference>
<proteinExistence type="predicted"/>
<dbReference type="PROSITE" id="PS50090">
    <property type="entry name" value="MYB_LIKE"/>
    <property type="match status" value="2"/>
</dbReference>
<dbReference type="PANTHER" id="PTHR46621">
    <property type="entry name" value="SNRNA-ACTIVATING PROTEIN COMPLEX SUBUNIT 4"/>
    <property type="match status" value="1"/>
</dbReference>
<dbReference type="OMA" id="TACIARW"/>
<evidence type="ECO:0000259" key="7">
    <source>
        <dbReference type="PROSITE" id="PS51294"/>
    </source>
</evidence>
<dbReference type="PROSITE" id="PS51294">
    <property type="entry name" value="HTH_MYB"/>
    <property type="match status" value="2"/>
</dbReference>
<feature type="coiled-coil region" evidence="5">
    <location>
        <begin position="13"/>
        <end position="40"/>
    </location>
</feature>
<gene>
    <name evidence="8" type="ORF">OCBIM_22006857mg</name>
</gene>
<dbReference type="GO" id="GO:0042796">
    <property type="term" value="P:snRNA transcription by RNA polymerase III"/>
    <property type="evidence" value="ECO:0007669"/>
    <property type="project" value="TreeGrafter"/>
</dbReference>
<evidence type="ECO:0000256" key="4">
    <source>
        <dbReference type="ARBA" id="ARBA00023242"/>
    </source>
</evidence>
<keyword evidence="1" id="KW-0805">Transcription regulation</keyword>
<feature type="domain" description="Myb-like" evidence="6">
    <location>
        <begin position="84"/>
        <end position="136"/>
    </location>
</feature>
<dbReference type="GO" id="GO:0042795">
    <property type="term" value="P:snRNA transcription by RNA polymerase II"/>
    <property type="evidence" value="ECO:0007669"/>
    <property type="project" value="TreeGrafter"/>
</dbReference>
<accession>A0A0L8HU71</accession>
<keyword evidence="5" id="KW-0175">Coiled coil</keyword>
<dbReference type="EMBL" id="KQ417358">
    <property type="protein sequence ID" value="KOF92345.1"/>
    <property type="molecule type" value="Genomic_DNA"/>
</dbReference>
<dbReference type="InterPro" id="IPR001005">
    <property type="entry name" value="SANT/Myb"/>
</dbReference>
<dbReference type="Pfam" id="PF13921">
    <property type="entry name" value="Myb_DNA-bind_6"/>
    <property type="match status" value="1"/>
</dbReference>
<evidence type="ECO:0000259" key="6">
    <source>
        <dbReference type="PROSITE" id="PS50090"/>
    </source>
</evidence>
<protein>
    <submittedName>
        <fullName evidence="8">Uncharacterized protein</fullName>
    </submittedName>
</protein>